<feature type="region of interest" description="Disordered" evidence="1">
    <location>
        <begin position="1"/>
        <end position="46"/>
    </location>
</feature>
<comment type="caution">
    <text evidence="2">The sequence shown here is derived from an EMBL/GenBank/DDBJ whole genome shotgun (WGS) entry which is preliminary data.</text>
</comment>
<feature type="compositionally biased region" description="Polar residues" evidence="1">
    <location>
        <begin position="7"/>
        <end position="18"/>
    </location>
</feature>
<organism evidence="2 3">
    <name type="scientific">Metabacillus malikii</name>
    <dbReference type="NCBI Taxonomy" id="1504265"/>
    <lineage>
        <taxon>Bacteria</taxon>
        <taxon>Bacillati</taxon>
        <taxon>Bacillota</taxon>
        <taxon>Bacilli</taxon>
        <taxon>Bacillales</taxon>
        <taxon>Bacillaceae</taxon>
        <taxon>Metabacillus</taxon>
    </lineage>
</organism>
<name>A0ABT9ZBF3_9BACI</name>
<evidence type="ECO:0000313" key="2">
    <source>
        <dbReference type="EMBL" id="MDQ0229335.1"/>
    </source>
</evidence>
<dbReference type="RefSeq" id="WP_307336874.1">
    <property type="nucleotide sequence ID" value="NZ_JAUSUD010000002.1"/>
</dbReference>
<evidence type="ECO:0000313" key="3">
    <source>
        <dbReference type="Proteomes" id="UP001234495"/>
    </source>
</evidence>
<accession>A0ABT9ZBF3</accession>
<keyword evidence="3" id="KW-1185">Reference proteome</keyword>
<proteinExistence type="predicted"/>
<feature type="compositionally biased region" description="Polar residues" evidence="1">
    <location>
        <begin position="29"/>
        <end position="46"/>
    </location>
</feature>
<dbReference type="EMBL" id="JAUSUD010000002">
    <property type="protein sequence ID" value="MDQ0229335.1"/>
    <property type="molecule type" value="Genomic_DNA"/>
</dbReference>
<protein>
    <submittedName>
        <fullName evidence="2">Uncharacterized protein</fullName>
    </submittedName>
</protein>
<sequence>MRGRGETPQTLTLRNTKSVGGLPIDVQTGGVSTKTKGITMSRMANR</sequence>
<evidence type="ECO:0000256" key="1">
    <source>
        <dbReference type="SAM" id="MobiDB-lite"/>
    </source>
</evidence>
<reference evidence="2 3" key="1">
    <citation type="submission" date="2023-07" db="EMBL/GenBank/DDBJ databases">
        <title>Genomic Encyclopedia of Type Strains, Phase IV (KMG-IV): sequencing the most valuable type-strain genomes for metagenomic binning, comparative biology and taxonomic classification.</title>
        <authorList>
            <person name="Goeker M."/>
        </authorList>
    </citation>
    <scope>NUCLEOTIDE SEQUENCE [LARGE SCALE GENOMIC DNA]</scope>
    <source>
        <strain evidence="2 3">DSM 29005</strain>
    </source>
</reference>
<gene>
    <name evidence="2" type="ORF">J2S19_000586</name>
</gene>
<dbReference type="Proteomes" id="UP001234495">
    <property type="component" value="Unassembled WGS sequence"/>
</dbReference>